<protein>
    <recommendedName>
        <fullName evidence="1">Methyltransferase type 12 domain-containing protein</fullName>
    </recommendedName>
</protein>
<comment type="caution">
    <text evidence="2">The sequence shown here is derived from an EMBL/GenBank/DDBJ whole genome shotgun (WGS) entry which is preliminary data.</text>
</comment>
<dbReference type="AlphaFoldDB" id="A0A9W8NKW7"/>
<gene>
    <name evidence="2" type="ORF">NPX13_g1730</name>
</gene>
<keyword evidence="3" id="KW-1185">Reference proteome</keyword>
<name>A0A9W8NKW7_9PEZI</name>
<feature type="domain" description="Methyltransferase type 12" evidence="1">
    <location>
        <begin position="34"/>
        <end position="133"/>
    </location>
</feature>
<dbReference type="EMBL" id="JANPWZ010000164">
    <property type="protein sequence ID" value="KAJ3578835.1"/>
    <property type="molecule type" value="Genomic_DNA"/>
</dbReference>
<dbReference type="Proteomes" id="UP001148614">
    <property type="component" value="Unassembled WGS sequence"/>
</dbReference>
<dbReference type="SUPFAM" id="SSF53335">
    <property type="entry name" value="S-adenosyl-L-methionine-dependent methyltransferases"/>
    <property type="match status" value="1"/>
</dbReference>
<dbReference type="Gene3D" id="3.40.50.150">
    <property type="entry name" value="Vaccinia Virus protein VP39"/>
    <property type="match status" value="1"/>
</dbReference>
<dbReference type="InterPro" id="IPR013217">
    <property type="entry name" value="Methyltransf_12"/>
</dbReference>
<dbReference type="VEuPathDB" id="FungiDB:F4678DRAFT_455787"/>
<reference evidence="2" key="1">
    <citation type="submission" date="2022-07" db="EMBL/GenBank/DDBJ databases">
        <title>Genome Sequence of Xylaria arbuscula.</title>
        <authorList>
            <person name="Buettner E."/>
        </authorList>
    </citation>
    <scope>NUCLEOTIDE SEQUENCE</scope>
    <source>
        <strain evidence="2">VT107</strain>
    </source>
</reference>
<dbReference type="Pfam" id="PF08242">
    <property type="entry name" value="Methyltransf_12"/>
    <property type="match status" value="1"/>
</dbReference>
<evidence type="ECO:0000313" key="2">
    <source>
        <dbReference type="EMBL" id="KAJ3578835.1"/>
    </source>
</evidence>
<sequence length="269" mass="30106">MLWQNTVVLVLDLRIENSLRDKKPNDLKPIRIADLGCGNGVWLTDLHQNLEDYGMDAELVGYDISDQNFPPPAFLPDRIELKKLDILSSTLPGEAVGTFDVVHIRAFASIIINNDTTSLLRAAMTMLKPGGHIQWDEMSPQYYIEPASPGLSTAACQTMVDLVKAGADARGVKEGFVRDLYFHLSCAGFEDAKKFRHRKRKQDYKGWTEDFLAVWEGIAEFLPPRTEGGTGPLTKESWAELFEKVVWETEQGVAIHRGSLITATGRKPF</sequence>
<proteinExistence type="predicted"/>
<evidence type="ECO:0000313" key="3">
    <source>
        <dbReference type="Proteomes" id="UP001148614"/>
    </source>
</evidence>
<dbReference type="InterPro" id="IPR029063">
    <property type="entry name" value="SAM-dependent_MTases_sf"/>
</dbReference>
<dbReference type="CDD" id="cd02440">
    <property type="entry name" value="AdoMet_MTases"/>
    <property type="match status" value="1"/>
</dbReference>
<evidence type="ECO:0000259" key="1">
    <source>
        <dbReference type="Pfam" id="PF08242"/>
    </source>
</evidence>
<organism evidence="2 3">
    <name type="scientific">Xylaria arbuscula</name>
    <dbReference type="NCBI Taxonomy" id="114810"/>
    <lineage>
        <taxon>Eukaryota</taxon>
        <taxon>Fungi</taxon>
        <taxon>Dikarya</taxon>
        <taxon>Ascomycota</taxon>
        <taxon>Pezizomycotina</taxon>
        <taxon>Sordariomycetes</taxon>
        <taxon>Xylariomycetidae</taxon>
        <taxon>Xylariales</taxon>
        <taxon>Xylariaceae</taxon>
        <taxon>Xylaria</taxon>
    </lineage>
</organism>
<accession>A0A9W8NKW7</accession>